<reference evidence="1 2" key="1">
    <citation type="submission" date="2018-01" db="EMBL/GenBank/DDBJ databases">
        <title>Bacillus asahii Genome sequencing and assembly.</title>
        <authorList>
            <person name="Jiang H."/>
            <person name="Feng Y."/>
            <person name="Zhao F."/>
            <person name="Lin X."/>
        </authorList>
    </citation>
    <scope>NUCLEOTIDE SEQUENCE [LARGE SCALE GENOMIC DNA]</scope>
    <source>
        <strain evidence="1 2">OM18</strain>
    </source>
</reference>
<gene>
    <name evidence="1" type="ORF">BAOM_1090</name>
</gene>
<dbReference type="KEGG" id="pasa:BAOM_1090"/>
<evidence type="ECO:0000313" key="2">
    <source>
        <dbReference type="Proteomes" id="UP000283095"/>
    </source>
</evidence>
<dbReference type="EMBL" id="CP026095">
    <property type="protein sequence ID" value="AZV41701.1"/>
    <property type="molecule type" value="Genomic_DNA"/>
</dbReference>
<proteinExistence type="predicted"/>
<dbReference type="Proteomes" id="UP000283095">
    <property type="component" value="Chromosome"/>
</dbReference>
<evidence type="ECO:0000313" key="1">
    <source>
        <dbReference type="EMBL" id="AZV41701.1"/>
    </source>
</evidence>
<organism evidence="1 2">
    <name type="scientific">Peribacillus asahii</name>
    <dbReference type="NCBI Taxonomy" id="228899"/>
    <lineage>
        <taxon>Bacteria</taxon>
        <taxon>Bacillati</taxon>
        <taxon>Bacillota</taxon>
        <taxon>Bacilli</taxon>
        <taxon>Bacillales</taxon>
        <taxon>Bacillaceae</taxon>
        <taxon>Peribacillus</taxon>
    </lineage>
</organism>
<name>A0A3Q9RL93_9BACI</name>
<accession>A0A3Q9RL93</accession>
<protein>
    <submittedName>
        <fullName evidence="1">Uncharacterized protein</fullName>
    </submittedName>
</protein>
<dbReference type="AlphaFoldDB" id="A0A3Q9RL93"/>
<sequence length="40" mass="4784">MNINLISTFVYNIVMKKEAYKLEIGYDDNNRKYPAKIKLM</sequence>